<keyword evidence="3" id="KW-1185">Reference proteome</keyword>
<feature type="domain" description="Polysaccharide lyase 14" evidence="1">
    <location>
        <begin position="55"/>
        <end position="277"/>
    </location>
</feature>
<name>A0A4Y7Q0X9_9AGAM</name>
<dbReference type="Gene3D" id="2.60.120.200">
    <property type="match status" value="1"/>
</dbReference>
<evidence type="ECO:0000313" key="3">
    <source>
        <dbReference type="Proteomes" id="UP000294933"/>
    </source>
</evidence>
<dbReference type="Proteomes" id="UP000294933">
    <property type="component" value="Unassembled WGS sequence"/>
</dbReference>
<dbReference type="Pfam" id="PF21294">
    <property type="entry name" value="Polysacc_lyase_14"/>
    <property type="match status" value="1"/>
</dbReference>
<dbReference type="STRING" id="50990.A0A4Y7Q0X9"/>
<reference evidence="2 3" key="1">
    <citation type="submission" date="2018-06" db="EMBL/GenBank/DDBJ databases">
        <title>A transcriptomic atlas of mushroom development highlights an independent origin of complex multicellularity.</title>
        <authorList>
            <consortium name="DOE Joint Genome Institute"/>
            <person name="Krizsan K."/>
            <person name="Almasi E."/>
            <person name="Merenyi Z."/>
            <person name="Sahu N."/>
            <person name="Viragh M."/>
            <person name="Koszo T."/>
            <person name="Mondo S."/>
            <person name="Kiss B."/>
            <person name="Balint B."/>
            <person name="Kues U."/>
            <person name="Barry K."/>
            <person name="Hegedus J.C."/>
            <person name="Henrissat B."/>
            <person name="Johnson J."/>
            <person name="Lipzen A."/>
            <person name="Ohm R."/>
            <person name="Nagy I."/>
            <person name="Pangilinan J."/>
            <person name="Yan J."/>
            <person name="Xiong Y."/>
            <person name="Grigoriev I.V."/>
            <person name="Hibbett D.S."/>
            <person name="Nagy L.G."/>
        </authorList>
    </citation>
    <scope>NUCLEOTIDE SEQUENCE [LARGE SCALE GENOMIC DNA]</scope>
    <source>
        <strain evidence="2 3">SZMC22713</strain>
    </source>
</reference>
<gene>
    <name evidence="2" type="ORF">BD410DRAFT_724617</name>
</gene>
<protein>
    <recommendedName>
        <fullName evidence="1">Polysaccharide lyase 14 domain-containing protein</fullName>
    </recommendedName>
</protein>
<dbReference type="OrthoDB" id="3337916at2759"/>
<dbReference type="PANTHER" id="PTHR40124:SF1">
    <property type="entry name" value="DISAGGREGATASE RELATED REPEAT PROTEIN"/>
    <property type="match status" value="1"/>
</dbReference>
<proteinExistence type="predicted"/>
<dbReference type="PANTHER" id="PTHR40124">
    <property type="match status" value="1"/>
</dbReference>
<evidence type="ECO:0000313" key="2">
    <source>
        <dbReference type="EMBL" id="TDL21294.1"/>
    </source>
</evidence>
<dbReference type="InterPro" id="IPR048958">
    <property type="entry name" value="Polysacc_lyase_14"/>
</dbReference>
<sequence length="283" mass="30628">MSLQRKLFPHGYKYITGFTTASCDTIPGVTSVELSDAALNVTKITSGITHNIVSQKGKTAWEAIYPEGSYNPSALPRGGFGFYLGGSEDFQSAIQAGASHVIFSYSIMFQDGFQWNKGGKLPGGFGGIGDLAYACSGGRQTDRAQCFDFRLMWRTNGTGELYAYVPLTDDNANILSIVPPLSILNTDYGWSVGRGAWTFPSGEWVTVAERIKLSDPYEANGEVEVWFNGESVINVQGLELRNDTSSIVQGMHFQTFFGGSTVDWASPVNQTAWFADVSGAAVV</sequence>
<dbReference type="AlphaFoldDB" id="A0A4Y7Q0X9"/>
<dbReference type="EMBL" id="ML170182">
    <property type="protein sequence ID" value="TDL21294.1"/>
    <property type="molecule type" value="Genomic_DNA"/>
</dbReference>
<accession>A0A4Y7Q0X9</accession>
<evidence type="ECO:0000259" key="1">
    <source>
        <dbReference type="Pfam" id="PF21294"/>
    </source>
</evidence>
<dbReference type="VEuPathDB" id="FungiDB:BD410DRAFT_724617"/>
<organism evidence="2 3">
    <name type="scientific">Rickenella mellea</name>
    <dbReference type="NCBI Taxonomy" id="50990"/>
    <lineage>
        <taxon>Eukaryota</taxon>
        <taxon>Fungi</taxon>
        <taxon>Dikarya</taxon>
        <taxon>Basidiomycota</taxon>
        <taxon>Agaricomycotina</taxon>
        <taxon>Agaricomycetes</taxon>
        <taxon>Hymenochaetales</taxon>
        <taxon>Rickenellaceae</taxon>
        <taxon>Rickenella</taxon>
    </lineage>
</organism>